<dbReference type="Pfam" id="PF24384">
    <property type="entry name" value="Ig_TMM62"/>
    <property type="match status" value="1"/>
</dbReference>
<feature type="transmembrane region" description="Helical" evidence="1">
    <location>
        <begin position="485"/>
        <end position="507"/>
    </location>
</feature>
<organism evidence="4 5">
    <name type="scientific">Exocentrus adspersus</name>
    <dbReference type="NCBI Taxonomy" id="1586481"/>
    <lineage>
        <taxon>Eukaryota</taxon>
        <taxon>Metazoa</taxon>
        <taxon>Ecdysozoa</taxon>
        <taxon>Arthropoda</taxon>
        <taxon>Hexapoda</taxon>
        <taxon>Insecta</taxon>
        <taxon>Pterygota</taxon>
        <taxon>Neoptera</taxon>
        <taxon>Endopterygota</taxon>
        <taxon>Coleoptera</taxon>
        <taxon>Polyphaga</taxon>
        <taxon>Cucujiformia</taxon>
        <taxon>Chrysomeloidea</taxon>
        <taxon>Cerambycidae</taxon>
        <taxon>Lamiinae</taxon>
        <taxon>Acanthocinini</taxon>
        <taxon>Exocentrus</taxon>
    </lineage>
</organism>
<dbReference type="CDD" id="cd07401">
    <property type="entry name" value="MPP_TMEM62_N"/>
    <property type="match status" value="1"/>
</dbReference>
<dbReference type="Gene3D" id="3.60.21.10">
    <property type="match status" value="1"/>
</dbReference>
<dbReference type="InterPro" id="IPR029052">
    <property type="entry name" value="Metallo-depent_PP-like"/>
</dbReference>
<evidence type="ECO:0000259" key="3">
    <source>
        <dbReference type="Pfam" id="PF24394"/>
    </source>
</evidence>
<protein>
    <recommendedName>
        <fullName evidence="6">Calcineurin-like phosphoesterase domain-containing protein</fullName>
    </recommendedName>
</protein>
<dbReference type="InterPro" id="IPR056229">
    <property type="entry name" value="Ig_TMM62"/>
</dbReference>
<feature type="transmembrane region" description="Helical" evidence="1">
    <location>
        <begin position="545"/>
        <end position="563"/>
    </location>
</feature>
<accession>A0AAV8W942</accession>
<dbReference type="Pfam" id="PF24394">
    <property type="entry name" value="TMEM62_C"/>
    <property type="match status" value="1"/>
</dbReference>
<evidence type="ECO:0000256" key="1">
    <source>
        <dbReference type="SAM" id="Phobius"/>
    </source>
</evidence>
<feature type="domain" description="TMEM62 Ig-like" evidence="2">
    <location>
        <begin position="315"/>
        <end position="418"/>
    </location>
</feature>
<proteinExistence type="predicted"/>
<dbReference type="EMBL" id="JANEYG010000006">
    <property type="protein sequence ID" value="KAJ8922672.1"/>
    <property type="molecule type" value="Genomic_DNA"/>
</dbReference>
<feature type="transmembrane region" description="Helical" evidence="1">
    <location>
        <begin position="584"/>
        <end position="605"/>
    </location>
</feature>
<name>A0AAV8W942_9CUCU</name>
<comment type="caution">
    <text evidence="4">The sequence shown here is derived from an EMBL/GenBank/DDBJ whole genome shotgun (WGS) entry which is preliminary data.</text>
</comment>
<dbReference type="InterPro" id="IPR041871">
    <property type="entry name" value="MPP_TMEM62"/>
</dbReference>
<keyword evidence="1" id="KW-0812">Transmembrane</keyword>
<evidence type="ECO:0000313" key="4">
    <source>
        <dbReference type="EMBL" id="KAJ8922672.1"/>
    </source>
</evidence>
<gene>
    <name evidence="4" type="ORF">NQ315_007704</name>
</gene>
<keyword evidence="5" id="KW-1185">Reference proteome</keyword>
<keyword evidence="1" id="KW-1133">Transmembrane helix</keyword>
<reference evidence="4 5" key="1">
    <citation type="journal article" date="2023" name="Insect Mol. Biol.">
        <title>Genome sequencing provides insights into the evolution of gene families encoding plant cell wall-degrading enzymes in longhorned beetles.</title>
        <authorList>
            <person name="Shin N.R."/>
            <person name="Okamura Y."/>
            <person name="Kirsch R."/>
            <person name="Pauchet Y."/>
        </authorList>
    </citation>
    <scope>NUCLEOTIDE SEQUENCE [LARGE SCALE GENOMIC DNA]</scope>
    <source>
        <strain evidence="4">EAD_L_NR</strain>
    </source>
</reference>
<keyword evidence="1" id="KW-0472">Membrane</keyword>
<dbReference type="AlphaFoldDB" id="A0AAV8W942"/>
<feature type="transmembrane region" description="Helical" evidence="1">
    <location>
        <begin position="441"/>
        <end position="460"/>
    </location>
</feature>
<dbReference type="SUPFAM" id="SSF56300">
    <property type="entry name" value="Metallo-dependent phosphatases"/>
    <property type="match status" value="1"/>
</dbReference>
<dbReference type="PANTHER" id="PTHR14795">
    <property type="entry name" value="HELICASE RELATED"/>
    <property type="match status" value="1"/>
</dbReference>
<feature type="transmembrane region" description="Helical" evidence="1">
    <location>
        <begin position="611"/>
        <end position="633"/>
    </location>
</feature>
<dbReference type="PANTHER" id="PTHR14795:SF0">
    <property type="entry name" value="TRANSMEMBRANE PROTEIN 62"/>
    <property type="match status" value="1"/>
</dbReference>
<evidence type="ECO:0000259" key="2">
    <source>
        <dbReference type="Pfam" id="PF24384"/>
    </source>
</evidence>
<dbReference type="InterPro" id="IPR056230">
    <property type="entry name" value="TMEM62_C"/>
</dbReference>
<dbReference type="Proteomes" id="UP001159042">
    <property type="component" value="Unassembled WGS sequence"/>
</dbReference>
<evidence type="ECO:0000313" key="5">
    <source>
        <dbReference type="Proteomes" id="UP001159042"/>
    </source>
</evidence>
<evidence type="ECO:0008006" key="6">
    <source>
        <dbReference type="Google" id="ProtNLM"/>
    </source>
</evidence>
<sequence length="666" mass="76116">MRISKFRVGIVVSMILFSILFTNVVNLLSTDAFTPVKDAKGNYIKMTDTPENLIWFLQISDLHISIFRDPLRITEFKEFCQYTLNAIKPRVVLASGDLTDAKTKDSIGSEQFEGEWKHYRDIVNETRAFEKTLWLDIRGNHDNFNVIDQNSRHNFFTNYSVQGKEHPRSYMYQIKQGDNLYSFIGVDACLEPGPRRPFNFVGMLDDLEVTEINSLIKKAEATPNNYTVWFGHFPTSCILTPGPESIRDLIGKHKQGLVYVCGHLHTLGGLIPKMYTLQKAGFLELEVGDWKDNRMYRVMAIDHGLLSFSDVRHREWPVILITNPKHALFLNHAKENLDTIRNSTHIRILAFSLADIDTVKVRIDSGPWVKCKYVNGPLYVASWSPGFYSSGLHKVEAYVKDVEGRIKSESQPFSLDGTSLAFGILSRIALMMDASSMFKTVFFSMLVLLVAPLFVIRYLHYSVTAGNMVKPRMGRSCWSRWLRKIWILTTIDRAFWPIALYPLYLSFGPWSIGHLVEDHIGVIFAWGIFVNGTFLPGSFTYNYGFLQLITFQLPLTLILANIADHRFQELMLKPAKKMSVKSKLCLHVPFFIVFSLQMTMAYLFWLAYGTLAFLLGPLRTWSLILAGVLYYQLLNLPERCIKKAADVWHTSSNANTLNAVAGEKVN</sequence>
<feature type="transmembrane region" description="Helical" evidence="1">
    <location>
        <begin position="6"/>
        <end position="28"/>
    </location>
</feature>
<feature type="domain" description="TMEM62 C-terminal" evidence="3">
    <location>
        <begin position="439"/>
        <end position="567"/>
    </location>
</feature>